<sequence length="257" mass="27987">MWAHTLDSRPCPHSGMRGRRGRKGARTEGTTRRAGFEAEGHRWDTFQMGAALTQTTQCTPFRHFLLVCTSPSRPTKGPLIGPVLNLESRTCPLTQQPSSLPPLSPPAGTHLDAAYLSKFKRVFWAVSVPAALDGGGSLWSSTAPTSTIAPTFAPCKHIGVRHTHHQRPTATVPVIACMPTKTCAILPLLPSPESSTPHTLKHGWCRRANKHSFLLRPRPHSCSALRISVLVTHGQEARKHRHRDLVTALASCTAPVP</sequence>
<gene>
    <name evidence="2" type="ORF">FIBSPDRAFT_59778</name>
</gene>
<accession>A0A166F490</accession>
<name>A0A166F490_9AGAM</name>
<proteinExistence type="predicted"/>
<protein>
    <submittedName>
        <fullName evidence="2">Uncharacterized protein</fullName>
    </submittedName>
</protein>
<evidence type="ECO:0000256" key="1">
    <source>
        <dbReference type="SAM" id="MobiDB-lite"/>
    </source>
</evidence>
<reference evidence="2 3" key="1">
    <citation type="journal article" date="2016" name="Mol. Biol. Evol.">
        <title>Comparative Genomics of Early-Diverging Mushroom-Forming Fungi Provides Insights into the Origins of Lignocellulose Decay Capabilities.</title>
        <authorList>
            <person name="Nagy L.G."/>
            <person name="Riley R."/>
            <person name="Tritt A."/>
            <person name="Adam C."/>
            <person name="Daum C."/>
            <person name="Floudas D."/>
            <person name="Sun H."/>
            <person name="Yadav J.S."/>
            <person name="Pangilinan J."/>
            <person name="Larsson K.H."/>
            <person name="Matsuura K."/>
            <person name="Barry K."/>
            <person name="Labutti K."/>
            <person name="Kuo R."/>
            <person name="Ohm R.A."/>
            <person name="Bhattacharya S.S."/>
            <person name="Shirouzu T."/>
            <person name="Yoshinaga Y."/>
            <person name="Martin F.M."/>
            <person name="Grigoriev I.V."/>
            <person name="Hibbett D.S."/>
        </authorList>
    </citation>
    <scope>NUCLEOTIDE SEQUENCE [LARGE SCALE GENOMIC DNA]</scope>
    <source>
        <strain evidence="2 3">CBS 109695</strain>
    </source>
</reference>
<feature type="region of interest" description="Disordered" evidence="1">
    <location>
        <begin position="1"/>
        <end position="33"/>
    </location>
</feature>
<keyword evidence="3" id="KW-1185">Reference proteome</keyword>
<evidence type="ECO:0000313" key="2">
    <source>
        <dbReference type="EMBL" id="KZP16419.1"/>
    </source>
</evidence>
<dbReference type="AlphaFoldDB" id="A0A166F490"/>
<dbReference type="EMBL" id="KV417593">
    <property type="protein sequence ID" value="KZP16419.1"/>
    <property type="molecule type" value="Genomic_DNA"/>
</dbReference>
<organism evidence="2 3">
    <name type="scientific">Athelia psychrophila</name>
    <dbReference type="NCBI Taxonomy" id="1759441"/>
    <lineage>
        <taxon>Eukaryota</taxon>
        <taxon>Fungi</taxon>
        <taxon>Dikarya</taxon>
        <taxon>Basidiomycota</taxon>
        <taxon>Agaricomycotina</taxon>
        <taxon>Agaricomycetes</taxon>
        <taxon>Agaricomycetidae</taxon>
        <taxon>Atheliales</taxon>
        <taxon>Atheliaceae</taxon>
        <taxon>Athelia</taxon>
    </lineage>
</organism>
<dbReference type="Proteomes" id="UP000076532">
    <property type="component" value="Unassembled WGS sequence"/>
</dbReference>
<evidence type="ECO:0000313" key="3">
    <source>
        <dbReference type="Proteomes" id="UP000076532"/>
    </source>
</evidence>